<evidence type="ECO:0000313" key="2">
    <source>
        <dbReference type="Proteomes" id="UP000019678"/>
    </source>
</evidence>
<organism evidence="1 2">
    <name type="scientific">Chondromyces apiculatus DSM 436</name>
    <dbReference type="NCBI Taxonomy" id="1192034"/>
    <lineage>
        <taxon>Bacteria</taxon>
        <taxon>Pseudomonadati</taxon>
        <taxon>Myxococcota</taxon>
        <taxon>Polyangia</taxon>
        <taxon>Polyangiales</taxon>
        <taxon>Polyangiaceae</taxon>
        <taxon>Chondromyces</taxon>
    </lineage>
</organism>
<evidence type="ECO:0000313" key="1">
    <source>
        <dbReference type="EMBL" id="EYF07391.1"/>
    </source>
</evidence>
<dbReference type="AlphaFoldDB" id="A0A017TFJ1"/>
<proteinExistence type="predicted"/>
<dbReference type="Proteomes" id="UP000019678">
    <property type="component" value="Unassembled WGS sequence"/>
</dbReference>
<accession>A0A017TFJ1</accession>
<comment type="caution">
    <text evidence="1">The sequence shown here is derived from an EMBL/GenBank/DDBJ whole genome shotgun (WGS) entry which is preliminary data.</text>
</comment>
<dbReference type="EMBL" id="ASRX01000010">
    <property type="protein sequence ID" value="EYF07391.1"/>
    <property type="molecule type" value="Genomic_DNA"/>
</dbReference>
<gene>
    <name evidence="1" type="ORF">CAP_0144</name>
</gene>
<keyword evidence="2" id="KW-1185">Reference proteome</keyword>
<sequence length="180" mass="18951">MPWLGAGGEQGAIYVLRRGDEVLWRVGIDFGEASHVPFREELVWESAGVVALGGGDAVYVLDLGTGAARARIAVPSLFGHLALVSVPAVGGGNAEVLLVLGWTDVHAIDGQLAPCWVARDVAVDGILLREARDQELHMLAEMDPPGGWVGIVLDARTGAELSREAEPVFDEEGPGAPVDR</sequence>
<reference evidence="1 2" key="1">
    <citation type="submission" date="2013-05" db="EMBL/GenBank/DDBJ databases">
        <title>Genome assembly of Chondromyces apiculatus DSM 436.</title>
        <authorList>
            <person name="Sharma G."/>
            <person name="Khatri I."/>
            <person name="Kaur C."/>
            <person name="Mayilraj S."/>
            <person name="Subramanian S."/>
        </authorList>
    </citation>
    <scope>NUCLEOTIDE SEQUENCE [LARGE SCALE GENOMIC DNA]</scope>
    <source>
        <strain evidence="1 2">DSM 436</strain>
    </source>
</reference>
<name>A0A017TFJ1_9BACT</name>
<protein>
    <submittedName>
        <fullName evidence="1">Uncharacterized protein</fullName>
    </submittedName>
</protein>